<dbReference type="PANTHER" id="PTHR45650:SF9">
    <property type="entry name" value="SGNH HYDROLASE-TYPE ESTERASE DOMAIN-CONTAINING PROTEIN"/>
    <property type="match status" value="1"/>
</dbReference>
<evidence type="ECO:0000256" key="6">
    <source>
        <dbReference type="ARBA" id="ARBA00022963"/>
    </source>
</evidence>
<keyword evidence="3" id="KW-0964">Secreted</keyword>
<keyword evidence="10" id="KW-1185">Reference proteome</keyword>
<keyword evidence="5" id="KW-0378">Hydrolase</keyword>
<evidence type="ECO:0000256" key="4">
    <source>
        <dbReference type="ARBA" id="ARBA00022729"/>
    </source>
</evidence>
<protein>
    <submittedName>
        <fullName evidence="9">Lipase, GDSL</fullName>
    </submittedName>
</protein>
<sequence>MASRLNLFCLQLLISFLLLLGKNLANAEPQVPCYFIFGDSLSDSGNNNFLNTSAKVNYRPNGIDFPRGVPTGRFCNGEHMQDFIVKHLGFRSYIIPFKKAIGKSTILILEGVNYASGAAGILDESGRTQGERISMNQQLRYHKIIVSKIRLKLGNSRAKTLLSQCIYSLQIGSNDYLNNYFLPQFYNTSSQYTPEEFAELLVDKYSKQIKSLYDEGARKMAIYGVGTLGFIPITLAACGNNASCTAELNRNSALFNDKLKPVIQQLNANLTDAKFTYLNPAPTEADIAASGFTILGEPCCKIGGGGGELCVRNSRPCNNRTQYIFWDGAHPTKAWNNLTAGIAFASQSSSDADPFNIQELAQQ</sequence>
<comment type="caution">
    <text evidence="9">The sequence shown here is derived from an EMBL/GenBank/DDBJ whole genome shotgun (WGS) entry which is preliminary data.</text>
</comment>
<comment type="subcellular location">
    <subcellularLocation>
        <location evidence="1">Secreted</location>
    </subcellularLocation>
</comment>
<dbReference type="InterPro" id="IPR001087">
    <property type="entry name" value="GDSL"/>
</dbReference>
<dbReference type="InterPro" id="IPR035669">
    <property type="entry name" value="SGNH_plant_lipase-like"/>
</dbReference>
<dbReference type="InterPro" id="IPR051238">
    <property type="entry name" value="GDSL_esterase/lipase"/>
</dbReference>
<evidence type="ECO:0000256" key="3">
    <source>
        <dbReference type="ARBA" id="ARBA00022525"/>
    </source>
</evidence>
<evidence type="ECO:0000313" key="9">
    <source>
        <dbReference type="EMBL" id="OMP06559.1"/>
    </source>
</evidence>
<keyword evidence="4 8" id="KW-0732">Signal</keyword>
<evidence type="ECO:0000256" key="2">
    <source>
        <dbReference type="ARBA" id="ARBA00008668"/>
    </source>
</evidence>
<dbReference type="AlphaFoldDB" id="A0A1R3KHM3"/>
<comment type="similarity">
    <text evidence="2">Belongs to the 'GDSL' lipolytic enzyme family.</text>
</comment>
<proteinExistence type="inferred from homology"/>
<dbReference type="Gene3D" id="3.40.50.1110">
    <property type="entry name" value="SGNH hydrolase"/>
    <property type="match status" value="1"/>
</dbReference>
<gene>
    <name evidence="9" type="ORF">COLO4_08065</name>
</gene>
<reference evidence="10" key="1">
    <citation type="submission" date="2013-09" db="EMBL/GenBank/DDBJ databases">
        <title>Corchorus olitorius genome sequencing.</title>
        <authorList>
            <person name="Alam M."/>
            <person name="Haque M.S."/>
            <person name="Islam M.S."/>
            <person name="Emdad E.M."/>
            <person name="Islam M.M."/>
            <person name="Ahmed B."/>
            <person name="Halim A."/>
            <person name="Hossen Q.M.M."/>
            <person name="Hossain M.Z."/>
            <person name="Ahmed R."/>
            <person name="Khan M.M."/>
            <person name="Islam R."/>
            <person name="Rashid M.M."/>
            <person name="Khan S.A."/>
            <person name="Rahman M.S."/>
            <person name="Alam M."/>
            <person name="Yahiya A.S."/>
            <person name="Khan M.S."/>
            <person name="Azam M.S."/>
            <person name="Haque T."/>
            <person name="Lashkar M.Z.H."/>
            <person name="Akhand A.I."/>
            <person name="Morshed G."/>
            <person name="Roy S."/>
            <person name="Uddin K.S."/>
            <person name="Rabeya T."/>
            <person name="Hossain A.S."/>
            <person name="Chowdhury A."/>
            <person name="Snigdha A.R."/>
            <person name="Mortoza M.S."/>
            <person name="Matin S.A."/>
            <person name="Hoque S.M.E."/>
            <person name="Islam M.K."/>
            <person name="Roy D.K."/>
            <person name="Haider R."/>
            <person name="Moosa M.M."/>
            <person name="Elias S.M."/>
            <person name="Hasan A.M."/>
            <person name="Jahan S."/>
            <person name="Shafiuddin M."/>
            <person name="Mahmood N."/>
            <person name="Shommy N.S."/>
        </authorList>
    </citation>
    <scope>NUCLEOTIDE SEQUENCE [LARGE SCALE GENOMIC DNA]</scope>
    <source>
        <strain evidence="10">cv. O-4</strain>
    </source>
</reference>
<name>A0A1R3KHM3_9ROSI</name>
<dbReference type="InterPro" id="IPR036514">
    <property type="entry name" value="SGNH_hydro_sf"/>
</dbReference>
<evidence type="ECO:0000256" key="7">
    <source>
        <dbReference type="ARBA" id="ARBA00023098"/>
    </source>
</evidence>
<dbReference type="Proteomes" id="UP000187203">
    <property type="component" value="Unassembled WGS sequence"/>
</dbReference>
<dbReference type="PANTHER" id="PTHR45650">
    <property type="entry name" value="GDSL-LIKE LIPASE/ACYLHYDROLASE-RELATED"/>
    <property type="match status" value="1"/>
</dbReference>
<feature type="chain" id="PRO_5012164378" evidence="8">
    <location>
        <begin position="28"/>
        <end position="363"/>
    </location>
</feature>
<dbReference type="CDD" id="cd01837">
    <property type="entry name" value="SGNH_plant_lipase_like"/>
    <property type="match status" value="1"/>
</dbReference>
<dbReference type="Pfam" id="PF00657">
    <property type="entry name" value="Lipase_GDSL"/>
    <property type="match status" value="1"/>
</dbReference>
<evidence type="ECO:0000256" key="5">
    <source>
        <dbReference type="ARBA" id="ARBA00022801"/>
    </source>
</evidence>
<dbReference type="GO" id="GO:0005576">
    <property type="term" value="C:extracellular region"/>
    <property type="evidence" value="ECO:0007669"/>
    <property type="project" value="UniProtKB-SubCell"/>
</dbReference>
<organism evidence="9 10">
    <name type="scientific">Corchorus olitorius</name>
    <dbReference type="NCBI Taxonomy" id="93759"/>
    <lineage>
        <taxon>Eukaryota</taxon>
        <taxon>Viridiplantae</taxon>
        <taxon>Streptophyta</taxon>
        <taxon>Embryophyta</taxon>
        <taxon>Tracheophyta</taxon>
        <taxon>Spermatophyta</taxon>
        <taxon>Magnoliopsida</taxon>
        <taxon>eudicotyledons</taxon>
        <taxon>Gunneridae</taxon>
        <taxon>Pentapetalae</taxon>
        <taxon>rosids</taxon>
        <taxon>malvids</taxon>
        <taxon>Malvales</taxon>
        <taxon>Malvaceae</taxon>
        <taxon>Grewioideae</taxon>
        <taxon>Apeibeae</taxon>
        <taxon>Corchorus</taxon>
    </lineage>
</organism>
<dbReference type="GO" id="GO:0016042">
    <property type="term" value="P:lipid catabolic process"/>
    <property type="evidence" value="ECO:0007669"/>
    <property type="project" value="UniProtKB-KW"/>
</dbReference>
<evidence type="ECO:0000313" key="10">
    <source>
        <dbReference type="Proteomes" id="UP000187203"/>
    </source>
</evidence>
<accession>A0A1R3KHM3</accession>
<keyword evidence="6" id="KW-0442">Lipid degradation</keyword>
<dbReference type="OrthoDB" id="975018at2759"/>
<feature type="signal peptide" evidence="8">
    <location>
        <begin position="1"/>
        <end position="27"/>
    </location>
</feature>
<keyword evidence="7" id="KW-0443">Lipid metabolism</keyword>
<dbReference type="GO" id="GO:0016788">
    <property type="term" value="F:hydrolase activity, acting on ester bonds"/>
    <property type="evidence" value="ECO:0007669"/>
    <property type="project" value="InterPro"/>
</dbReference>
<evidence type="ECO:0000256" key="8">
    <source>
        <dbReference type="SAM" id="SignalP"/>
    </source>
</evidence>
<dbReference type="EMBL" id="AWUE01013569">
    <property type="protein sequence ID" value="OMP06559.1"/>
    <property type="molecule type" value="Genomic_DNA"/>
</dbReference>
<evidence type="ECO:0000256" key="1">
    <source>
        <dbReference type="ARBA" id="ARBA00004613"/>
    </source>
</evidence>